<gene>
    <name evidence="6" type="ORF">CLOSTASPAR_01374</name>
</gene>
<keyword evidence="7" id="KW-1185">Reference proteome</keyword>
<dbReference type="AlphaFoldDB" id="C0CWK8"/>
<comment type="caution">
    <text evidence="6">The sequence shown here is derived from an EMBL/GenBank/DDBJ whole genome shotgun (WGS) entry which is preliminary data.</text>
</comment>
<comment type="similarity">
    <text evidence="1">Belongs to the LysR transcriptional regulatory family.</text>
</comment>
<evidence type="ECO:0000259" key="5">
    <source>
        <dbReference type="PROSITE" id="PS50931"/>
    </source>
</evidence>
<evidence type="ECO:0000313" key="6">
    <source>
        <dbReference type="EMBL" id="EEG56528.1"/>
    </source>
</evidence>
<evidence type="ECO:0000256" key="3">
    <source>
        <dbReference type="ARBA" id="ARBA00023125"/>
    </source>
</evidence>
<dbReference type="PANTHER" id="PTHR30419">
    <property type="entry name" value="HTH-TYPE TRANSCRIPTIONAL REGULATOR YBHD"/>
    <property type="match status" value="1"/>
</dbReference>
<dbReference type="PRINTS" id="PR00039">
    <property type="entry name" value="HTHLYSR"/>
</dbReference>
<dbReference type="InterPro" id="IPR036388">
    <property type="entry name" value="WH-like_DNA-bd_sf"/>
</dbReference>
<dbReference type="InterPro" id="IPR036390">
    <property type="entry name" value="WH_DNA-bd_sf"/>
</dbReference>
<dbReference type="Pfam" id="PF03466">
    <property type="entry name" value="LysR_substrate"/>
    <property type="match status" value="1"/>
</dbReference>
<dbReference type="Proteomes" id="UP000004756">
    <property type="component" value="Unassembled WGS sequence"/>
</dbReference>
<proteinExistence type="inferred from homology"/>
<dbReference type="GO" id="GO:0003677">
    <property type="term" value="F:DNA binding"/>
    <property type="evidence" value="ECO:0007669"/>
    <property type="project" value="UniProtKB-KW"/>
</dbReference>
<dbReference type="Gene3D" id="1.10.10.10">
    <property type="entry name" value="Winged helix-like DNA-binding domain superfamily/Winged helix DNA-binding domain"/>
    <property type="match status" value="1"/>
</dbReference>
<dbReference type="InterPro" id="IPR050950">
    <property type="entry name" value="HTH-type_LysR_regulators"/>
</dbReference>
<protein>
    <submittedName>
        <fullName evidence="6">LysR substrate binding domain protein</fullName>
    </submittedName>
</protein>
<dbReference type="GO" id="GO:0005829">
    <property type="term" value="C:cytosol"/>
    <property type="evidence" value="ECO:0007669"/>
    <property type="project" value="TreeGrafter"/>
</dbReference>
<dbReference type="InterPro" id="IPR005119">
    <property type="entry name" value="LysR_subst-bd"/>
</dbReference>
<dbReference type="Pfam" id="PF00126">
    <property type="entry name" value="HTH_1"/>
    <property type="match status" value="1"/>
</dbReference>
<dbReference type="Gene3D" id="3.40.190.290">
    <property type="match status" value="1"/>
</dbReference>
<dbReference type="InterPro" id="IPR000847">
    <property type="entry name" value="LysR_HTH_N"/>
</dbReference>
<organism evidence="6 7">
    <name type="scientific">[Clostridium] asparagiforme DSM 15981</name>
    <dbReference type="NCBI Taxonomy" id="518636"/>
    <lineage>
        <taxon>Bacteria</taxon>
        <taxon>Bacillati</taxon>
        <taxon>Bacillota</taxon>
        <taxon>Clostridia</taxon>
        <taxon>Lachnospirales</taxon>
        <taxon>Lachnospiraceae</taxon>
        <taxon>Enterocloster</taxon>
    </lineage>
</organism>
<dbReference type="GO" id="GO:0003700">
    <property type="term" value="F:DNA-binding transcription factor activity"/>
    <property type="evidence" value="ECO:0007669"/>
    <property type="project" value="InterPro"/>
</dbReference>
<name>C0CWK8_9FIRM</name>
<keyword evidence="4" id="KW-0804">Transcription</keyword>
<keyword evidence="2" id="KW-0805">Transcription regulation</keyword>
<evidence type="ECO:0000313" key="7">
    <source>
        <dbReference type="Proteomes" id="UP000004756"/>
    </source>
</evidence>
<evidence type="ECO:0000256" key="4">
    <source>
        <dbReference type="ARBA" id="ARBA00023163"/>
    </source>
</evidence>
<feature type="domain" description="HTH lysR-type" evidence="5">
    <location>
        <begin position="38"/>
        <end position="95"/>
    </location>
</feature>
<dbReference type="HOGENOM" id="CLU_039613_6_2_9"/>
<dbReference type="SUPFAM" id="SSF46785">
    <property type="entry name" value="Winged helix' DNA-binding domain"/>
    <property type="match status" value="1"/>
</dbReference>
<accession>C0CWK8</accession>
<keyword evidence="3" id="KW-0238">DNA-binding</keyword>
<dbReference type="CDD" id="cd05466">
    <property type="entry name" value="PBP2_LTTR_substrate"/>
    <property type="match status" value="1"/>
</dbReference>
<evidence type="ECO:0000256" key="1">
    <source>
        <dbReference type="ARBA" id="ARBA00009437"/>
    </source>
</evidence>
<reference evidence="6 7" key="1">
    <citation type="submission" date="2009-02" db="EMBL/GenBank/DDBJ databases">
        <title>Draft genome sequence of Clostridium asparagiforme (DSM 15981).</title>
        <authorList>
            <person name="Sudarsanam P."/>
            <person name="Ley R."/>
            <person name="Guruge J."/>
            <person name="Turnbaugh P.J."/>
            <person name="Mahowald M."/>
            <person name="Liep D."/>
            <person name="Gordon J."/>
        </authorList>
    </citation>
    <scope>NUCLEOTIDE SEQUENCE [LARGE SCALE GENOMIC DNA]</scope>
    <source>
        <strain evidence="6 7">DSM 15981</strain>
    </source>
</reference>
<dbReference type="PROSITE" id="PS50931">
    <property type="entry name" value="HTH_LYSR"/>
    <property type="match status" value="1"/>
</dbReference>
<sequence length="339" mass="39267">MVFCHSLWYDDFNVPVWSEGPLLLHRKNTYLCEGELEMDFKDLTYIIAVAKYQNITKAADSLYITQPTLTKFIQHLEADMGQKLFKKLGNKFTLTYAGQRYVAKATEILNIKKELDQEMNDIVCSNVGVLKVAFPVMRGTYMLPCTLPIFNSLYPNVHLDIMEENSGVLESMILSGETDLAFFNLPVKSPDIEWQIISHEEIVLIMPEDHPLAELGEERENCRYPWFDLRRAADEPFIVQLPEQRTRQIVNRLFKEYKIQPHIKLQTRNISAGAELVSKRYGLSFVCETHLKHIRLKQPVRCFSVGTPNTTVDFVAAYRKGSYLPYHAQEYIKIVKDFT</sequence>
<dbReference type="PANTHER" id="PTHR30419:SF28">
    <property type="entry name" value="HTH-TYPE TRANSCRIPTIONAL REGULATOR BSDA"/>
    <property type="match status" value="1"/>
</dbReference>
<dbReference type="SUPFAM" id="SSF53850">
    <property type="entry name" value="Periplasmic binding protein-like II"/>
    <property type="match status" value="1"/>
</dbReference>
<evidence type="ECO:0000256" key="2">
    <source>
        <dbReference type="ARBA" id="ARBA00023015"/>
    </source>
</evidence>
<dbReference type="EMBL" id="ACCJ01000059">
    <property type="protein sequence ID" value="EEG56528.1"/>
    <property type="molecule type" value="Genomic_DNA"/>
</dbReference>